<dbReference type="OrthoDB" id="5521008at2"/>
<proteinExistence type="predicted"/>
<evidence type="ECO:0000313" key="1">
    <source>
        <dbReference type="EMBL" id="ATB34421.1"/>
    </source>
</evidence>
<protein>
    <submittedName>
        <fullName evidence="1">Uncharacterized protein</fullName>
    </submittedName>
</protein>
<reference evidence="1 2" key="1">
    <citation type="submission" date="2017-06" db="EMBL/GenBank/DDBJ databases">
        <authorList>
            <person name="Kim H.J."/>
            <person name="Triplett B.A."/>
        </authorList>
    </citation>
    <scope>NUCLEOTIDE SEQUENCE [LARGE SCALE GENOMIC DNA]</scope>
    <source>
        <strain evidence="1 2">DSM 14713</strain>
    </source>
</reference>
<sequence>MRIQLSDLRRAADALFDHLERTGRTEIDLTEDFYWNIPEKRLYSVYSPPPESELTVGQLSDDWNEVAKIASGQRPPIAYTLVWLSSLLRFIGSKLVS</sequence>
<dbReference type="EMBL" id="CP022163">
    <property type="protein sequence ID" value="ATB34421.1"/>
    <property type="molecule type" value="Genomic_DNA"/>
</dbReference>
<keyword evidence="2" id="KW-1185">Reference proteome</keyword>
<accession>A0A250ITE5</accession>
<organism evidence="1 2">
    <name type="scientific">Melittangium boletus DSM 14713</name>
    <dbReference type="NCBI Taxonomy" id="1294270"/>
    <lineage>
        <taxon>Bacteria</taxon>
        <taxon>Pseudomonadati</taxon>
        <taxon>Myxococcota</taxon>
        <taxon>Myxococcia</taxon>
        <taxon>Myxococcales</taxon>
        <taxon>Cystobacterineae</taxon>
        <taxon>Archangiaceae</taxon>
        <taxon>Melittangium</taxon>
    </lineage>
</organism>
<dbReference type="Proteomes" id="UP000217289">
    <property type="component" value="Chromosome"/>
</dbReference>
<evidence type="ECO:0000313" key="2">
    <source>
        <dbReference type="Proteomes" id="UP000217289"/>
    </source>
</evidence>
<dbReference type="RefSeq" id="WP_095982324.1">
    <property type="nucleotide sequence ID" value="NZ_CP022163.1"/>
</dbReference>
<name>A0A250ITE5_9BACT</name>
<dbReference type="AlphaFoldDB" id="A0A250ITE5"/>
<dbReference type="KEGG" id="mbd:MEBOL_007924"/>
<gene>
    <name evidence="1" type="ORF">MEBOL_007924</name>
</gene>